<dbReference type="GO" id="GO:0008270">
    <property type="term" value="F:zinc ion binding"/>
    <property type="evidence" value="ECO:0007669"/>
    <property type="project" value="UniProtKB-UniRule"/>
</dbReference>
<sequence>MPPPQRRTTDVHELSLCRSLVRQASRVAAEHGALGIRRVCLRIGPLSGVEAALMHEAFPLASRHTLAEGARLEMTRCPVRVHCPRCAQEAEASVNDLSCPRCGHWQTRLTGGDELLLVSVDLADTPLPPTG</sequence>
<organism evidence="6 7">
    <name type="scientific">Halomonas ventosae</name>
    <dbReference type="NCBI Taxonomy" id="229007"/>
    <lineage>
        <taxon>Bacteria</taxon>
        <taxon>Pseudomonadati</taxon>
        <taxon>Pseudomonadota</taxon>
        <taxon>Gammaproteobacteria</taxon>
        <taxon>Oceanospirillales</taxon>
        <taxon>Halomonadaceae</taxon>
        <taxon>Halomonas</taxon>
    </lineage>
</organism>
<evidence type="ECO:0000313" key="7">
    <source>
        <dbReference type="Proteomes" id="UP000295212"/>
    </source>
</evidence>
<comment type="function">
    <text evidence="5">Involved in the maturation of [NiFe] hydrogenases. Required for nickel insertion into the metal center of the hydrogenase.</text>
</comment>
<keyword evidence="4 5" id="KW-0862">Zinc</keyword>
<dbReference type="PIRSF" id="PIRSF004761">
    <property type="entry name" value="Hydrgn_mat_HypA"/>
    <property type="match status" value="1"/>
</dbReference>
<proteinExistence type="inferred from homology"/>
<protein>
    <recommendedName>
        <fullName evidence="5">Hydrogenase maturation factor HypA</fullName>
    </recommendedName>
</protein>
<comment type="caution">
    <text evidence="6">The sequence shown here is derived from an EMBL/GenBank/DDBJ whole genome shotgun (WGS) entry which is preliminary data.</text>
</comment>
<reference evidence="6 7" key="1">
    <citation type="submission" date="2019-03" db="EMBL/GenBank/DDBJ databases">
        <title>Genomic Encyclopedia of Type Strains, Phase III (KMG-III): the genomes of soil and plant-associated and newly described type strains.</title>
        <authorList>
            <person name="Whitman W."/>
        </authorList>
    </citation>
    <scope>NUCLEOTIDE SEQUENCE [LARGE SCALE GENOMIC DNA]</scope>
    <source>
        <strain evidence="6 7">CECT 5797</strain>
    </source>
</reference>
<keyword evidence="3 5" id="KW-0479">Metal-binding</keyword>
<evidence type="ECO:0000256" key="2">
    <source>
        <dbReference type="ARBA" id="ARBA00022596"/>
    </source>
</evidence>
<dbReference type="GO" id="GO:0051604">
    <property type="term" value="P:protein maturation"/>
    <property type="evidence" value="ECO:0007669"/>
    <property type="project" value="InterPro"/>
</dbReference>
<dbReference type="Pfam" id="PF01155">
    <property type="entry name" value="HypA"/>
    <property type="match status" value="1"/>
</dbReference>
<feature type="binding site" evidence="5">
    <location>
        <position position="99"/>
    </location>
    <ligand>
        <name>Zn(2+)</name>
        <dbReference type="ChEBI" id="CHEBI:29105"/>
    </ligand>
</feature>
<dbReference type="InterPro" id="IPR020538">
    <property type="entry name" value="Hydgase_Ni_incorp_HypA/HybF_CS"/>
</dbReference>
<dbReference type="EMBL" id="SNZJ01000007">
    <property type="protein sequence ID" value="TDR54358.1"/>
    <property type="molecule type" value="Genomic_DNA"/>
</dbReference>
<dbReference type="PANTHER" id="PTHR34535">
    <property type="entry name" value="HYDROGENASE MATURATION FACTOR HYPA"/>
    <property type="match status" value="1"/>
</dbReference>
<evidence type="ECO:0000256" key="4">
    <source>
        <dbReference type="ARBA" id="ARBA00022833"/>
    </source>
</evidence>
<evidence type="ECO:0000256" key="3">
    <source>
        <dbReference type="ARBA" id="ARBA00022723"/>
    </source>
</evidence>
<accession>A0A4R6ZPH2</accession>
<dbReference type="Proteomes" id="UP000295212">
    <property type="component" value="Unassembled WGS sequence"/>
</dbReference>
<gene>
    <name evidence="5" type="primary">hypA</name>
    <name evidence="6" type="ORF">DFP85_107131</name>
</gene>
<evidence type="ECO:0000256" key="1">
    <source>
        <dbReference type="ARBA" id="ARBA00010748"/>
    </source>
</evidence>
<feature type="binding site" evidence="5">
    <location>
        <position position="86"/>
    </location>
    <ligand>
        <name>Zn(2+)</name>
        <dbReference type="ChEBI" id="CHEBI:29105"/>
    </ligand>
</feature>
<evidence type="ECO:0000256" key="5">
    <source>
        <dbReference type="HAMAP-Rule" id="MF_00213"/>
    </source>
</evidence>
<dbReference type="HAMAP" id="MF_00213">
    <property type="entry name" value="HypA_HybF"/>
    <property type="match status" value="1"/>
</dbReference>
<feature type="binding site" evidence="5">
    <location>
        <position position="102"/>
    </location>
    <ligand>
        <name>Zn(2+)</name>
        <dbReference type="ChEBI" id="CHEBI:29105"/>
    </ligand>
</feature>
<dbReference type="Gene3D" id="3.30.2320.80">
    <property type="match status" value="1"/>
</dbReference>
<dbReference type="PANTHER" id="PTHR34535:SF3">
    <property type="entry name" value="HYDROGENASE MATURATION FACTOR HYPA"/>
    <property type="match status" value="1"/>
</dbReference>
<evidence type="ECO:0000313" key="6">
    <source>
        <dbReference type="EMBL" id="TDR54358.1"/>
    </source>
</evidence>
<dbReference type="PROSITE" id="PS01249">
    <property type="entry name" value="HYPA"/>
    <property type="match status" value="1"/>
</dbReference>
<dbReference type="AlphaFoldDB" id="A0A4R6ZPH2"/>
<keyword evidence="2 5" id="KW-0533">Nickel</keyword>
<dbReference type="InterPro" id="IPR000688">
    <property type="entry name" value="HypA/HybF"/>
</dbReference>
<feature type="binding site" evidence="5">
    <location>
        <position position="12"/>
    </location>
    <ligand>
        <name>Ni(2+)</name>
        <dbReference type="ChEBI" id="CHEBI:49786"/>
    </ligand>
</feature>
<comment type="similarity">
    <text evidence="1 5">Belongs to the HypA/HybF family.</text>
</comment>
<name>A0A4R6ZPH2_9GAMM</name>
<feature type="binding site" evidence="5">
    <location>
        <position position="83"/>
    </location>
    <ligand>
        <name>Zn(2+)</name>
        <dbReference type="ChEBI" id="CHEBI:29105"/>
    </ligand>
</feature>
<dbReference type="GO" id="GO:0016151">
    <property type="term" value="F:nickel cation binding"/>
    <property type="evidence" value="ECO:0007669"/>
    <property type="project" value="UniProtKB-UniRule"/>
</dbReference>